<sequence length="316" mass="34571">MGDTGSSGRQDNIPRDIDKDKQTTSRLELTTLSPHAVSQATNVSGNLIGDNPAWGTSMGQLWQVGWLNNPMNNPGFQQHGAIPSGLSSSVPSPTKFLDWSNAPFMSQAIRASQSVGSSSMHSYRINGLSVGGVLPYQQAAQPLQSYTAGMVLNRQANLGWLSSVATGGTGGAKLKRSLSETQRQPEGLLPSSPPVRPRKKSLGQRAYNSEPPQGSSSTFTESVETAKRTSLYRGVSYHRRDRKWTARTWLKGKMVHIGMYKSEKMAALMVDLKNLEVLGSDCHKKLNFTPLERHTLAKELAQEPRCPLAILYYARD</sequence>
<dbReference type="EMBL" id="HBHK01019127">
    <property type="protein sequence ID" value="CAD9694358.1"/>
    <property type="molecule type" value="Transcribed_RNA"/>
</dbReference>
<evidence type="ECO:0000259" key="7">
    <source>
        <dbReference type="PROSITE" id="PS51032"/>
    </source>
</evidence>
<feature type="domain" description="AP2/ERF" evidence="7">
    <location>
        <begin position="231"/>
        <end position="289"/>
    </location>
</feature>
<dbReference type="InterPro" id="IPR001471">
    <property type="entry name" value="AP2/ERF_dom"/>
</dbReference>
<proteinExistence type="predicted"/>
<evidence type="ECO:0000313" key="8">
    <source>
        <dbReference type="EMBL" id="CAD9694358.1"/>
    </source>
</evidence>
<dbReference type="AlphaFoldDB" id="A0A7S2SAJ0"/>
<evidence type="ECO:0000256" key="4">
    <source>
        <dbReference type="ARBA" id="ARBA00023163"/>
    </source>
</evidence>
<feature type="compositionally biased region" description="Basic and acidic residues" evidence="6">
    <location>
        <begin position="12"/>
        <end position="23"/>
    </location>
</feature>
<keyword evidence="4" id="KW-0804">Transcription</keyword>
<dbReference type="InterPro" id="IPR036955">
    <property type="entry name" value="AP2/ERF_dom_sf"/>
</dbReference>
<gene>
    <name evidence="8" type="ORF">QSP1433_LOCUS12079</name>
    <name evidence="9" type="ORF">QSP1433_LOCUS12084</name>
</gene>
<evidence type="ECO:0000313" key="9">
    <source>
        <dbReference type="EMBL" id="CAD9694374.1"/>
    </source>
</evidence>
<dbReference type="SUPFAM" id="SSF54171">
    <property type="entry name" value="DNA-binding domain"/>
    <property type="match status" value="1"/>
</dbReference>
<keyword evidence="5" id="KW-0539">Nucleus</keyword>
<dbReference type="GO" id="GO:0003677">
    <property type="term" value="F:DNA binding"/>
    <property type="evidence" value="ECO:0007669"/>
    <property type="project" value="UniProtKB-KW"/>
</dbReference>
<evidence type="ECO:0000256" key="6">
    <source>
        <dbReference type="SAM" id="MobiDB-lite"/>
    </source>
</evidence>
<name>A0A7S2SAJ0_9STRA</name>
<dbReference type="GO" id="GO:0003700">
    <property type="term" value="F:DNA-binding transcription factor activity"/>
    <property type="evidence" value="ECO:0007669"/>
    <property type="project" value="InterPro"/>
</dbReference>
<comment type="subcellular location">
    <subcellularLocation>
        <location evidence="1">Nucleus</location>
    </subcellularLocation>
</comment>
<dbReference type="Gene3D" id="3.30.730.10">
    <property type="entry name" value="AP2/ERF domain"/>
    <property type="match status" value="1"/>
</dbReference>
<organism evidence="9">
    <name type="scientific">Mucochytrium quahogii</name>
    <dbReference type="NCBI Taxonomy" id="96639"/>
    <lineage>
        <taxon>Eukaryota</taxon>
        <taxon>Sar</taxon>
        <taxon>Stramenopiles</taxon>
        <taxon>Bigyra</taxon>
        <taxon>Labyrinthulomycetes</taxon>
        <taxon>Thraustochytrida</taxon>
        <taxon>Thraustochytriidae</taxon>
        <taxon>Mucochytrium</taxon>
    </lineage>
</organism>
<protein>
    <recommendedName>
        <fullName evidence="7">AP2/ERF domain-containing protein</fullName>
    </recommendedName>
</protein>
<reference evidence="9" key="1">
    <citation type="submission" date="2021-01" db="EMBL/GenBank/DDBJ databases">
        <authorList>
            <person name="Corre E."/>
            <person name="Pelletier E."/>
            <person name="Niang G."/>
            <person name="Scheremetjew M."/>
            <person name="Finn R."/>
            <person name="Kale V."/>
            <person name="Holt S."/>
            <person name="Cochrane G."/>
            <person name="Meng A."/>
            <person name="Brown T."/>
            <person name="Cohen L."/>
        </authorList>
    </citation>
    <scope>NUCLEOTIDE SEQUENCE</scope>
    <source>
        <strain evidence="9">NY070348D</strain>
    </source>
</reference>
<evidence type="ECO:0000256" key="2">
    <source>
        <dbReference type="ARBA" id="ARBA00023015"/>
    </source>
</evidence>
<evidence type="ECO:0000256" key="1">
    <source>
        <dbReference type="ARBA" id="ARBA00004123"/>
    </source>
</evidence>
<feature type="compositionally biased region" description="Polar residues" evidence="6">
    <location>
        <begin position="1"/>
        <end position="10"/>
    </location>
</feature>
<dbReference type="PROSITE" id="PS51032">
    <property type="entry name" value="AP2_ERF"/>
    <property type="match status" value="1"/>
</dbReference>
<evidence type="ECO:0000256" key="3">
    <source>
        <dbReference type="ARBA" id="ARBA00023125"/>
    </source>
</evidence>
<keyword evidence="2" id="KW-0805">Transcription regulation</keyword>
<dbReference type="GO" id="GO:0005634">
    <property type="term" value="C:nucleus"/>
    <property type="evidence" value="ECO:0007669"/>
    <property type="project" value="UniProtKB-SubCell"/>
</dbReference>
<dbReference type="EMBL" id="HBHK01019134">
    <property type="protein sequence ID" value="CAD9694374.1"/>
    <property type="molecule type" value="Transcribed_RNA"/>
</dbReference>
<accession>A0A7S2SAJ0</accession>
<dbReference type="InterPro" id="IPR016177">
    <property type="entry name" value="DNA-bd_dom_sf"/>
</dbReference>
<feature type="compositionally biased region" description="Polar residues" evidence="6">
    <location>
        <begin position="206"/>
        <end position="223"/>
    </location>
</feature>
<keyword evidence="3" id="KW-0238">DNA-binding</keyword>
<feature type="region of interest" description="Disordered" evidence="6">
    <location>
        <begin position="171"/>
        <end position="223"/>
    </location>
</feature>
<evidence type="ECO:0000256" key="5">
    <source>
        <dbReference type="ARBA" id="ARBA00023242"/>
    </source>
</evidence>
<feature type="region of interest" description="Disordered" evidence="6">
    <location>
        <begin position="1"/>
        <end position="24"/>
    </location>
</feature>